<dbReference type="Proteomes" id="UP000236630">
    <property type="component" value="Unassembled WGS sequence"/>
</dbReference>
<dbReference type="STRING" id="55188.A0A2H5N472"/>
<proteinExistence type="predicted"/>
<evidence type="ECO:0000313" key="3">
    <source>
        <dbReference type="Proteomes" id="UP000236630"/>
    </source>
</evidence>
<feature type="compositionally biased region" description="Polar residues" evidence="1">
    <location>
        <begin position="98"/>
        <end position="128"/>
    </location>
</feature>
<comment type="caution">
    <text evidence="2">The sequence shown here is derived from an EMBL/GenBank/DDBJ whole genome shotgun (WGS) entry which is preliminary data.</text>
</comment>
<reference evidence="2 3" key="1">
    <citation type="journal article" date="2017" name="Front. Genet.">
        <title>Draft sequencing of the heterozygous diploid genome of Satsuma (Citrus unshiu Marc.) using a hybrid assembly approach.</title>
        <authorList>
            <person name="Shimizu T."/>
            <person name="Tanizawa Y."/>
            <person name="Mochizuki T."/>
            <person name="Nagasaki H."/>
            <person name="Yoshioka T."/>
            <person name="Toyoda A."/>
            <person name="Fujiyama A."/>
            <person name="Kaminuma E."/>
            <person name="Nakamura Y."/>
        </authorList>
    </citation>
    <scope>NUCLEOTIDE SEQUENCE [LARGE SCALE GENOMIC DNA]</scope>
    <source>
        <strain evidence="3">cv. Miyagawa wase</strain>
    </source>
</reference>
<feature type="compositionally biased region" description="Polar residues" evidence="1">
    <location>
        <begin position="139"/>
        <end position="166"/>
    </location>
</feature>
<dbReference type="PANTHER" id="PTHR36486:SF4">
    <property type="entry name" value="PH DOMAIN-CONTAINING PROTEIN"/>
    <property type="match status" value="1"/>
</dbReference>
<keyword evidence="3" id="KW-1185">Reference proteome</keyword>
<dbReference type="AlphaFoldDB" id="A0A2H5N472"/>
<dbReference type="EMBL" id="BDQV01001876">
    <property type="protein sequence ID" value="GAY35030.1"/>
    <property type="molecule type" value="Genomic_DNA"/>
</dbReference>
<name>A0A2H5N472_CITUN</name>
<protein>
    <submittedName>
        <fullName evidence="2">Uncharacterized protein</fullName>
    </submittedName>
</protein>
<accession>A0A2H5N472</accession>
<feature type="non-terminal residue" evidence="2">
    <location>
        <position position="203"/>
    </location>
</feature>
<organism evidence="2 3">
    <name type="scientific">Citrus unshiu</name>
    <name type="common">Satsuma mandarin</name>
    <name type="synonym">Citrus nobilis var. unshiu</name>
    <dbReference type="NCBI Taxonomy" id="55188"/>
    <lineage>
        <taxon>Eukaryota</taxon>
        <taxon>Viridiplantae</taxon>
        <taxon>Streptophyta</taxon>
        <taxon>Embryophyta</taxon>
        <taxon>Tracheophyta</taxon>
        <taxon>Spermatophyta</taxon>
        <taxon>Magnoliopsida</taxon>
        <taxon>eudicotyledons</taxon>
        <taxon>Gunneridae</taxon>
        <taxon>Pentapetalae</taxon>
        <taxon>rosids</taxon>
        <taxon>malvids</taxon>
        <taxon>Sapindales</taxon>
        <taxon>Rutaceae</taxon>
        <taxon>Aurantioideae</taxon>
        <taxon>Citrus</taxon>
    </lineage>
</organism>
<feature type="region of interest" description="Disordered" evidence="1">
    <location>
        <begin position="70"/>
        <end position="166"/>
    </location>
</feature>
<gene>
    <name evidence="2" type="ORF">CUMW_277950</name>
</gene>
<evidence type="ECO:0000256" key="1">
    <source>
        <dbReference type="SAM" id="MobiDB-lite"/>
    </source>
</evidence>
<evidence type="ECO:0000313" key="2">
    <source>
        <dbReference type="EMBL" id="GAY35030.1"/>
    </source>
</evidence>
<sequence>MAQLLRKILPVVPLRSKPYDDDEDDKNNPEYSFAVEYSGPPISSDIPLASPIVVDQIPIAVTVASPSLLRDRSLPVIQPTEKSTPGGRRRLKEPELSSEPTLRSNSLTNPGASLTGPNVSCESQSLVDSSGDVGCATGDYSQPKSVNGVRSSSKFRSPDAQDNSSDVIRSSAKLNSLDRHDNLCVILKLSDGSEEGADAGLQN</sequence>
<dbReference type="PANTHER" id="PTHR36486">
    <property type="entry name" value="OS01G0977800 PROTEIN"/>
    <property type="match status" value="1"/>
</dbReference>
<dbReference type="InterPro" id="IPR053057">
    <property type="entry name" value="XLG_GTP-binding"/>
</dbReference>